<keyword evidence="11" id="KW-1185">Reference proteome</keyword>
<dbReference type="GO" id="GO:0031419">
    <property type="term" value="F:cobalamin binding"/>
    <property type="evidence" value="ECO:0007669"/>
    <property type="project" value="UniProtKB-KW"/>
</dbReference>
<evidence type="ECO:0000256" key="4">
    <source>
        <dbReference type="ARBA" id="ARBA00022628"/>
    </source>
</evidence>
<dbReference type="Gene3D" id="3.40.50.280">
    <property type="entry name" value="Cobalamin-binding domain"/>
    <property type="match status" value="1"/>
</dbReference>
<evidence type="ECO:0000256" key="8">
    <source>
        <dbReference type="SAM" id="MobiDB-lite"/>
    </source>
</evidence>
<dbReference type="InterPro" id="IPR006098">
    <property type="entry name" value="MMCoA_mutase_a_cat"/>
</dbReference>
<evidence type="ECO:0000313" key="10">
    <source>
        <dbReference type="EMBL" id="CAJ64546.1"/>
    </source>
</evidence>
<dbReference type="InterPro" id="IPR016176">
    <property type="entry name" value="Cbl-dep_enz_cat"/>
</dbReference>
<dbReference type="Pfam" id="PF02310">
    <property type="entry name" value="B12-binding"/>
    <property type="match status" value="1"/>
</dbReference>
<keyword evidence="5" id="KW-0479">Metal-binding</keyword>
<dbReference type="SUPFAM" id="SSF52242">
    <property type="entry name" value="Cobalamin (vitamin B12)-binding domain"/>
    <property type="match status" value="1"/>
</dbReference>
<dbReference type="NCBIfam" id="TIGR00640">
    <property type="entry name" value="acid_CoA_mut_C"/>
    <property type="match status" value="1"/>
</dbReference>
<dbReference type="EC" id="5.4.99.2" evidence="10"/>
<dbReference type="InterPro" id="IPR006159">
    <property type="entry name" value="Acid_CoA_mut_C"/>
</dbReference>
<feature type="region of interest" description="Disordered" evidence="8">
    <location>
        <begin position="1"/>
        <end position="55"/>
    </location>
</feature>
<dbReference type="KEGG" id="fal:FRAAL5921"/>
<organism evidence="10 11">
    <name type="scientific">Frankia alni (strain DSM 45986 / CECT 9034 / ACN14a)</name>
    <dbReference type="NCBI Taxonomy" id="326424"/>
    <lineage>
        <taxon>Bacteria</taxon>
        <taxon>Bacillati</taxon>
        <taxon>Actinomycetota</taxon>
        <taxon>Actinomycetes</taxon>
        <taxon>Frankiales</taxon>
        <taxon>Frankiaceae</taxon>
        <taxon>Frankia</taxon>
    </lineage>
</organism>
<evidence type="ECO:0000256" key="3">
    <source>
        <dbReference type="ARBA" id="ARBA00011870"/>
    </source>
</evidence>
<dbReference type="STRING" id="326424.FRAAL5921"/>
<feature type="domain" description="B12-binding" evidence="9">
    <location>
        <begin position="610"/>
        <end position="739"/>
    </location>
</feature>
<dbReference type="InterPro" id="IPR006099">
    <property type="entry name" value="MeMalonylCoA_mutase_a/b_cat"/>
</dbReference>
<dbReference type="CDD" id="cd02071">
    <property type="entry name" value="MM_CoA_mut_B12_BD"/>
    <property type="match status" value="1"/>
</dbReference>
<reference evidence="10 11" key="1">
    <citation type="journal article" date="2007" name="Genome Res.">
        <title>Genome characteristics of facultatively symbiotic Frankia sp. strains reflect host range and host plant biogeography.</title>
        <authorList>
            <person name="Normand P."/>
            <person name="Lapierre P."/>
            <person name="Tisa L.S."/>
            <person name="Gogarten J.P."/>
            <person name="Alloisio N."/>
            <person name="Bagnarol E."/>
            <person name="Bassi C.A."/>
            <person name="Berry A.M."/>
            <person name="Bickhart D.M."/>
            <person name="Choisne N."/>
            <person name="Couloux A."/>
            <person name="Cournoyer B."/>
            <person name="Cruveiller S."/>
            <person name="Daubin V."/>
            <person name="Demange N."/>
            <person name="Francino M.P."/>
            <person name="Goltsman E."/>
            <person name="Huang Y."/>
            <person name="Kopp O.R."/>
            <person name="Labarre L."/>
            <person name="Lapidus A."/>
            <person name="Lavire C."/>
            <person name="Marechal J."/>
            <person name="Martinez M."/>
            <person name="Mastronunzio J.E."/>
            <person name="Mullin B.C."/>
            <person name="Niemann J."/>
            <person name="Pujic P."/>
            <person name="Rawnsley T."/>
            <person name="Rouy Z."/>
            <person name="Schenowitz C."/>
            <person name="Sellstedt A."/>
            <person name="Tavares F."/>
            <person name="Tomkins J.P."/>
            <person name="Vallenet D."/>
            <person name="Valverde C."/>
            <person name="Wall L.G."/>
            <person name="Wang Y."/>
            <person name="Medigue C."/>
            <person name="Benson D.R."/>
        </authorList>
    </citation>
    <scope>NUCLEOTIDE SEQUENCE [LARGE SCALE GENOMIC DNA]</scope>
    <source>
        <strain evidence="11">DSM 45986 / CECT 9034 / ACN14a</strain>
    </source>
</reference>
<keyword evidence="4" id="KW-0846">Cobalamin</keyword>
<comment type="subunit">
    <text evidence="3">Heterodimer of an alpha and a beta chain.</text>
</comment>
<evidence type="ECO:0000259" key="9">
    <source>
        <dbReference type="PROSITE" id="PS51332"/>
    </source>
</evidence>
<dbReference type="PANTHER" id="PTHR48101">
    <property type="entry name" value="METHYLMALONYL-COA MUTASE, MITOCHONDRIAL-RELATED"/>
    <property type="match status" value="1"/>
</dbReference>
<evidence type="ECO:0000256" key="2">
    <source>
        <dbReference type="ARBA" id="ARBA00008465"/>
    </source>
</evidence>
<dbReference type="Gene3D" id="3.20.20.240">
    <property type="entry name" value="Methylmalonyl-CoA mutase"/>
    <property type="match status" value="1"/>
</dbReference>
<dbReference type="PROSITE" id="PS51332">
    <property type="entry name" value="B12_BINDING"/>
    <property type="match status" value="1"/>
</dbReference>
<dbReference type="AlphaFoldDB" id="Q0RDC4"/>
<evidence type="ECO:0000256" key="1">
    <source>
        <dbReference type="ARBA" id="ARBA00001922"/>
    </source>
</evidence>
<dbReference type="InterPro" id="IPR006158">
    <property type="entry name" value="Cobalamin-bd"/>
</dbReference>
<evidence type="ECO:0000256" key="7">
    <source>
        <dbReference type="ARBA" id="ARBA00023285"/>
    </source>
</evidence>
<feature type="compositionally biased region" description="Polar residues" evidence="8">
    <location>
        <begin position="27"/>
        <end position="43"/>
    </location>
</feature>
<dbReference type="GO" id="GO:0004494">
    <property type="term" value="F:methylmalonyl-CoA mutase activity"/>
    <property type="evidence" value="ECO:0007669"/>
    <property type="project" value="UniProtKB-EC"/>
</dbReference>
<dbReference type="NCBIfam" id="TIGR00641">
    <property type="entry name" value="acid_CoA_mut_N"/>
    <property type="match status" value="1"/>
</dbReference>
<dbReference type="Proteomes" id="UP000000657">
    <property type="component" value="Chromosome"/>
</dbReference>
<protein>
    <submittedName>
        <fullName evidence="10">Coenzyme B12-dependent mutase</fullName>
        <ecNumber evidence="10">5.4.99.2</ecNumber>
    </submittedName>
</protein>
<keyword evidence="7" id="KW-0170">Cobalt</keyword>
<evidence type="ECO:0000256" key="5">
    <source>
        <dbReference type="ARBA" id="ARBA00022723"/>
    </source>
</evidence>
<name>Q0RDC4_FRAAA</name>
<dbReference type="SUPFAM" id="SSF51703">
    <property type="entry name" value="Cobalamin (vitamin B12)-dependent enzymes"/>
    <property type="match status" value="1"/>
</dbReference>
<keyword evidence="6 10" id="KW-0413">Isomerase</keyword>
<comment type="cofactor">
    <cofactor evidence="1">
        <name>adenosylcob(III)alamin</name>
        <dbReference type="ChEBI" id="CHEBI:18408"/>
    </cofactor>
</comment>
<dbReference type="eggNOG" id="COG2185">
    <property type="taxonomic scope" value="Bacteria"/>
</dbReference>
<dbReference type="EMBL" id="CT573213">
    <property type="protein sequence ID" value="CAJ64546.1"/>
    <property type="molecule type" value="Genomic_DNA"/>
</dbReference>
<proteinExistence type="inferred from homology"/>
<sequence length="745" mass="78916">MMTPPAPAVGRSPATAQRPREAAAMTDLSTRSTNPHGTRTQQPAACPETGADRPADARLDAGARLDADADASAGVGAGDRRGARDRGWIIRTYAGHSSPAESNALYRRNLAKGQTGLSVAFDLPTQTGYDPDHPLARGEVGRVGVPIAHLGDMRALFDGIPLARTNTSMTINATAMWLLALYQVVAQEQGADPAELAGTTQNDIIKEYLSRGTYVFPPGPSLRLVTDLIAYSVAELPRWNPINICSYHLQEAGATPVQELAFTMCSAIAVLDAVAATGTIPPERMGEVCARISFFVNAGERFVEEMCKMRAFGRLWDDLLRTRYAVSDPAARRFRYGVQVNSLGLTEAQPENNVIRIVLETLGVTLSKDARCRALQLPAWNEALGLPRPWDQQWSLRVQQILAHETDLLEYDDLFTGSPVVEERVRRLVADATAEIDRVQAMGGAVAAVESGYLKSALVSAQAGRRARIETGEDVVVGVNRFTETEPSPLLAELDTAIQTVDPAVEPAARESLAAWRAGRDPSAVREALLGLRTAAGTEVNLVPATLACARAGVTTGEWADTLREVFGEYRAPTGVSGAVGVGGDTGAGATGLGDLRALVARTGAQLGRPVKMLVGKPGLDGHSNGAEQIAVRARDAGFEVVYQGIRLTPGQLVAAAVEEDVHVVGLSVLSGAHLDLVGEVLGGLRAAGAGDIPVVVGGIIPSADARELARLGVAAVFTPRDYELNAIMRGIVDVVRSRHALDHP</sequence>
<dbReference type="HOGENOM" id="CLU_009523_4_0_11"/>
<evidence type="ECO:0000313" key="11">
    <source>
        <dbReference type="Proteomes" id="UP000000657"/>
    </source>
</evidence>
<dbReference type="InterPro" id="IPR036724">
    <property type="entry name" value="Cobalamin-bd_sf"/>
</dbReference>
<dbReference type="GO" id="GO:0046872">
    <property type="term" value="F:metal ion binding"/>
    <property type="evidence" value="ECO:0007669"/>
    <property type="project" value="UniProtKB-KW"/>
</dbReference>
<accession>Q0RDC4</accession>
<gene>
    <name evidence="10" type="primary">meaA</name>
    <name evidence="10" type="ordered locus">FRAAL5921</name>
</gene>
<comment type="similarity">
    <text evidence="2">Belongs to the methylmalonyl-CoA mutase family.</text>
</comment>
<dbReference type="PANTHER" id="PTHR48101:SF3">
    <property type="entry name" value="COENZYME B12-DEPENDENT MUTASE"/>
    <property type="match status" value="1"/>
</dbReference>
<dbReference type="Pfam" id="PF01642">
    <property type="entry name" value="MM_CoA_mutase"/>
    <property type="match status" value="1"/>
</dbReference>
<evidence type="ECO:0000256" key="6">
    <source>
        <dbReference type="ARBA" id="ARBA00023235"/>
    </source>
</evidence>